<evidence type="ECO:0000259" key="2">
    <source>
        <dbReference type="PROSITE" id="PS50853"/>
    </source>
</evidence>
<dbReference type="SUPFAM" id="SSF49503">
    <property type="entry name" value="Cupredoxins"/>
    <property type="match status" value="1"/>
</dbReference>
<dbReference type="Gene3D" id="2.60.40.420">
    <property type="entry name" value="Cupredoxins - blue copper proteins"/>
    <property type="match status" value="1"/>
</dbReference>
<dbReference type="PROSITE" id="PS50853">
    <property type="entry name" value="FN3"/>
    <property type="match status" value="1"/>
</dbReference>
<feature type="compositionally biased region" description="Low complexity" evidence="1">
    <location>
        <begin position="15"/>
        <end position="25"/>
    </location>
</feature>
<dbReference type="CDD" id="cd00063">
    <property type="entry name" value="FN3"/>
    <property type="match status" value="1"/>
</dbReference>
<evidence type="ECO:0000313" key="4">
    <source>
        <dbReference type="Proteomes" id="UP000178636"/>
    </source>
</evidence>
<name>A0A1G2DA78_9BACT</name>
<dbReference type="Proteomes" id="UP000178636">
    <property type="component" value="Unassembled WGS sequence"/>
</dbReference>
<gene>
    <name evidence="3" type="ORF">A3C93_05450</name>
</gene>
<dbReference type="Pfam" id="PF17957">
    <property type="entry name" value="Big_7"/>
    <property type="match status" value="1"/>
</dbReference>
<dbReference type="STRING" id="1798664.A3C93_05450"/>
<dbReference type="SMART" id="SM00060">
    <property type="entry name" value="FN3"/>
    <property type="match status" value="1"/>
</dbReference>
<accession>A0A1G2DA78</accession>
<dbReference type="InterPro" id="IPR008972">
    <property type="entry name" value="Cupredoxin"/>
</dbReference>
<evidence type="ECO:0000256" key="1">
    <source>
        <dbReference type="SAM" id="MobiDB-lite"/>
    </source>
</evidence>
<feature type="compositionally biased region" description="Low complexity" evidence="1">
    <location>
        <begin position="47"/>
        <end position="67"/>
    </location>
</feature>
<organism evidence="3 4">
    <name type="scientific">Candidatus Lloydbacteria bacterium RIFCSPHIGHO2_02_FULL_54_17</name>
    <dbReference type="NCBI Taxonomy" id="1798664"/>
    <lineage>
        <taxon>Bacteria</taxon>
        <taxon>Candidatus Lloydiibacteriota</taxon>
    </lineage>
</organism>
<feature type="region of interest" description="Disordered" evidence="1">
    <location>
        <begin position="44"/>
        <end position="67"/>
    </location>
</feature>
<comment type="caution">
    <text evidence="3">The sequence shown here is derived from an EMBL/GenBank/DDBJ whole genome shotgun (WGS) entry which is preliminary data.</text>
</comment>
<protein>
    <recommendedName>
        <fullName evidence="2">Fibronectin type-III domain-containing protein</fullName>
    </recommendedName>
</protein>
<dbReference type="AlphaFoldDB" id="A0A1G2DA78"/>
<dbReference type="InterPro" id="IPR036116">
    <property type="entry name" value="FN3_sf"/>
</dbReference>
<feature type="domain" description="Fibronectin type-III" evidence="2">
    <location>
        <begin position="68"/>
        <end position="160"/>
    </location>
</feature>
<dbReference type="InterPro" id="IPR013783">
    <property type="entry name" value="Ig-like_fold"/>
</dbReference>
<sequence length="252" mass="26263">MQFKLDGANLGAEDTSSPYTTTWNTTTASNGTHTITAVARDAAGNQTTSTSVSVTVSNTTPDTTAPTAPANLSASVISSSQLNLTWNASTDAVGVTGYKLERCTGSSCTNYVEVVSQSGSGYNDTGLSAATTYRYRVRATDAAGNLSGYSTVVSGTTQAAAPTTVTMSMGENAYSPVNLTIALGTTVVFRNDWSSDRWPASDSHPSHTIYPAFDPLQAVLPGASWSFTFTQAGTWGYHDHLKPSIGGLITVQ</sequence>
<proteinExistence type="predicted"/>
<reference evidence="3 4" key="1">
    <citation type="journal article" date="2016" name="Nat. Commun.">
        <title>Thousands of microbial genomes shed light on interconnected biogeochemical processes in an aquifer system.</title>
        <authorList>
            <person name="Anantharaman K."/>
            <person name="Brown C.T."/>
            <person name="Hug L.A."/>
            <person name="Sharon I."/>
            <person name="Castelle C.J."/>
            <person name="Probst A.J."/>
            <person name="Thomas B.C."/>
            <person name="Singh A."/>
            <person name="Wilkins M.J."/>
            <person name="Karaoz U."/>
            <person name="Brodie E.L."/>
            <person name="Williams K.H."/>
            <person name="Hubbard S.S."/>
            <person name="Banfield J.F."/>
        </authorList>
    </citation>
    <scope>NUCLEOTIDE SEQUENCE [LARGE SCALE GENOMIC DNA]</scope>
</reference>
<evidence type="ECO:0000313" key="3">
    <source>
        <dbReference type="EMBL" id="OGZ10527.1"/>
    </source>
</evidence>
<dbReference type="Gene3D" id="2.60.40.10">
    <property type="entry name" value="Immunoglobulins"/>
    <property type="match status" value="2"/>
</dbReference>
<dbReference type="EMBL" id="MHLO01000051">
    <property type="protein sequence ID" value="OGZ10527.1"/>
    <property type="molecule type" value="Genomic_DNA"/>
</dbReference>
<dbReference type="InterPro" id="IPR003961">
    <property type="entry name" value="FN3_dom"/>
</dbReference>
<feature type="region of interest" description="Disordered" evidence="1">
    <location>
        <begin position="1"/>
        <end position="25"/>
    </location>
</feature>
<dbReference type="SUPFAM" id="SSF49265">
    <property type="entry name" value="Fibronectin type III"/>
    <property type="match status" value="1"/>
</dbReference>
<dbReference type="Pfam" id="PF00041">
    <property type="entry name" value="fn3"/>
    <property type="match status" value="1"/>
</dbReference>